<feature type="signal peptide" evidence="2">
    <location>
        <begin position="1"/>
        <end position="17"/>
    </location>
</feature>
<gene>
    <name evidence="3" type="ORF">TAPDE_001055</name>
</gene>
<sequence length="164" mass="18095">MQYSLFLSSLLLTGALGAPDYTSVRAKDVIDLEFTMSSIPRQMMEKVSVLPEQMMQHQMKTMKFLGVTEIAAGAAMMHRGMNLLRLEVAMYHDLHANSTASQDRPRPDPDMPRFDGTELGGGGQEAKPAGPEVLDPMPETVQAKPDMSIAKRDDGDDEEEEPVQ</sequence>
<feature type="chain" id="PRO_5004381925" evidence="2">
    <location>
        <begin position="18"/>
        <end position="164"/>
    </location>
</feature>
<comment type="caution">
    <text evidence="3">The sequence shown here is derived from an EMBL/GenBank/DDBJ whole genome shotgun (WGS) entry which is preliminary data.</text>
</comment>
<evidence type="ECO:0000313" key="3">
    <source>
        <dbReference type="EMBL" id="CCG81357.1"/>
    </source>
</evidence>
<feature type="compositionally biased region" description="Basic and acidic residues" evidence="1">
    <location>
        <begin position="103"/>
        <end position="116"/>
    </location>
</feature>
<dbReference type="VEuPathDB" id="FungiDB:TAPDE_001055"/>
<keyword evidence="4" id="KW-1185">Reference proteome</keyword>
<evidence type="ECO:0000256" key="1">
    <source>
        <dbReference type="SAM" id="MobiDB-lite"/>
    </source>
</evidence>
<proteinExistence type="predicted"/>
<evidence type="ECO:0000313" key="4">
    <source>
        <dbReference type="Proteomes" id="UP000013776"/>
    </source>
</evidence>
<reference evidence="3 4" key="1">
    <citation type="journal article" date="2013" name="MBio">
        <title>Genome sequencing of the plant pathogen Taphrina deformans, the causal agent of peach leaf curl.</title>
        <authorList>
            <person name="Cisse O.H."/>
            <person name="Almeida J.M.G.C.F."/>
            <person name="Fonseca A."/>
            <person name="Kumar A.A."/>
            <person name="Salojaervi J."/>
            <person name="Overmyer K."/>
            <person name="Hauser P.M."/>
            <person name="Pagni M."/>
        </authorList>
    </citation>
    <scope>NUCLEOTIDE SEQUENCE [LARGE SCALE GENOMIC DNA]</scope>
    <source>
        <strain evidence="4">PYCC 5710 / ATCC 11124 / CBS 356.35 / IMI 108563 / JCM 9778 / NBRC 8474</strain>
    </source>
</reference>
<keyword evidence="2" id="KW-0732">Signal</keyword>
<feature type="region of interest" description="Disordered" evidence="1">
    <location>
        <begin position="97"/>
        <end position="164"/>
    </location>
</feature>
<dbReference type="Proteomes" id="UP000013776">
    <property type="component" value="Unassembled WGS sequence"/>
</dbReference>
<evidence type="ECO:0000256" key="2">
    <source>
        <dbReference type="SAM" id="SignalP"/>
    </source>
</evidence>
<protein>
    <submittedName>
        <fullName evidence="3">Uncharacterized protein</fullName>
    </submittedName>
</protein>
<accession>R4X7Y6</accession>
<organism evidence="3 4">
    <name type="scientific">Taphrina deformans (strain PYCC 5710 / ATCC 11124 / CBS 356.35 / IMI 108563 / JCM 9778 / NBRC 8474)</name>
    <name type="common">Peach leaf curl fungus</name>
    <name type="synonym">Lalaria deformans</name>
    <dbReference type="NCBI Taxonomy" id="1097556"/>
    <lineage>
        <taxon>Eukaryota</taxon>
        <taxon>Fungi</taxon>
        <taxon>Dikarya</taxon>
        <taxon>Ascomycota</taxon>
        <taxon>Taphrinomycotina</taxon>
        <taxon>Taphrinomycetes</taxon>
        <taxon>Taphrinales</taxon>
        <taxon>Taphrinaceae</taxon>
        <taxon>Taphrina</taxon>
    </lineage>
</organism>
<name>R4X7Y6_TAPDE</name>
<dbReference type="AlphaFoldDB" id="R4X7Y6"/>
<dbReference type="EMBL" id="CAHR02000037">
    <property type="protein sequence ID" value="CCG81357.1"/>
    <property type="molecule type" value="Genomic_DNA"/>
</dbReference>
<feature type="compositionally biased region" description="Acidic residues" evidence="1">
    <location>
        <begin position="155"/>
        <end position="164"/>
    </location>
</feature>